<feature type="region of interest" description="Disordered" evidence="1">
    <location>
        <begin position="172"/>
        <end position="200"/>
    </location>
</feature>
<protein>
    <submittedName>
        <fullName evidence="2">Protein GIP1</fullName>
    </submittedName>
</protein>
<keyword evidence="3" id="KW-1185">Reference proteome</keyword>
<feature type="region of interest" description="Disordered" evidence="1">
    <location>
        <begin position="40"/>
        <end position="61"/>
    </location>
</feature>
<proteinExistence type="predicted"/>
<gene>
    <name evidence="2" type="primary">GIP1</name>
    <name evidence="2" type="ORF">FIM1_319</name>
</gene>
<reference evidence="2 3" key="1">
    <citation type="submission" date="2016-03" db="EMBL/GenBank/DDBJ databases">
        <title>How can Kluyveromyces marxianus grow so fast - potential evolutionary course in Saccharomyces Complex revealed by comparative genomics.</title>
        <authorList>
            <person name="Mo W."/>
            <person name="Lu W."/>
            <person name="Yang X."/>
            <person name="Qi J."/>
            <person name="Lv H."/>
        </authorList>
    </citation>
    <scope>NUCLEOTIDE SEQUENCE [LARGE SCALE GENOMIC DNA]</scope>
    <source>
        <strain evidence="2 3">FIM1</strain>
    </source>
</reference>
<evidence type="ECO:0000313" key="3">
    <source>
        <dbReference type="Proteomes" id="UP000422736"/>
    </source>
</evidence>
<feature type="compositionally biased region" description="Basic and acidic residues" evidence="1">
    <location>
        <begin position="182"/>
        <end position="196"/>
    </location>
</feature>
<evidence type="ECO:0000313" key="2">
    <source>
        <dbReference type="EMBL" id="QGN13676.1"/>
    </source>
</evidence>
<sequence>MATSLLTSIELNDSPAISSGTKRAKIKRLFSTLGGGVSTALSENQPLGDETPPTPDQFSGLSPTKQAIKKMRFFFARHWLGTADPMDNNEFVSNSANVSVEDFSCYNKYKTDGMELERLFNEAVVDKRPPSTRDEIVRKMGPFESMDFWQSKNWMQGIRDFNVTFSPVESEPSADLSMSSDAFKKPSNNRDDDHKGTALSSSKAPYLDKLASGSANGNSYVYDFGNSSALPDLIYGLETAPTQSGAGSSAKQVKSLQLIEENDGLALLTSGRSLKNGAKIFNSNSPESNQLESADCAVSQKVMIPTFREEIGMEVHSIANNLQGGTITEADLIKLACCKKRTFMDANFYNDEDDDEERSISSLEEYHMAENFSIRSKGFVQTGSIEHDQERERNLANMEVEKGDKGDTVKFNKFSYLVIYDASKKCHYSESTDKLTLKIPHDGGSQTRAKIAVSALVNTETSLNIEAESTPYSDSMRLKSILKRRTNEQESIEAQRARKCDEIDASDFLEFVENHENKRRSGEDILVLARERQLKNYYDDQMLQTITVRKEKQSFSGFEDEYNKVSGLTSC</sequence>
<reference evidence="2 3" key="2">
    <citation type="submission" date="2019-11" db="EMBL/GenBank/DDBJ databases">
        <authorList>
            <person name="Lu H."/>
        </authorList>
    </citation>
    <scope>NUCLEOTIDE SEQUENCE [LARGE SCALE GENOMIC DNA]</scope>
    <source>
        <strain evidence="2 3">FIM1</strain>
    </source>
</reference>
<dbReference type="EMBL" id="CP015054">
    <property type="protein sequence ID" value="QGN13676.1"/>
    <property type="molecule type" value="Genomic_DNA"/>
</dbReference>
<name>A0ABX6ENF1_KLUMA</name>
<accession>A0ABX6ENF1</accession>
<organism evidence="2 3">
    <name type="scientific">Kluyveromyces marxianus</name>
    <name type="common">Yeast</name>
    <name type="synonym">Candida kefyr</name>
    <dbReference type="NCBI Taxonomy" id="4911"/>
    <lineage>
        <taxon>Eukaryota</taxon>
        <taxon>Fungi</taxon>
        <taxon>Dikarya</taxon>
        <taxon>Ascomycota</taxon>
        <taxon>Saccharomycotina</taxon>
        <taxon>Saccharomycetes</taxon>
        <taxon>Saccharomycetales</taxon>
        <taxon>Saccharomycetaceae</taxon>
        <taxon>Kluyveromyces</taxon>
    </lineage>
</organism>
<dbReference type="Proteomes" id="UP000422736">
    <property type="component" value="Chromosome 1"/>
</dbReference>
<evidence type="ECO:0000256" key="1">
    <source>
        <dbReference type="SAM" id="MobiDB-lite"/>
    </source>
</evidence>